<comment type="catalytic activity">
    <reaction evidence="6">
        <text>an S-substituted glutathione + H2O = an S-substituted L-cysteinylglycine + L-glutamate</text>
        <dbReference type="Rhea" id="RHEA:59468"/>
        <dbReference type="ChEBI" id="CHEBI:15377"/>
        <dbReference type="ChEBI" id="CHEBI:29985"/>
        <dbReference type="ChEBI" id="CHEBI:90779"/>
        <dbReference type="ChEBI" id="CHEBI:143103"/>
        <dbReference type="EC" id="3.4.19.13"/>
    </reaction>
</comment>
<dbReference type="PANTHER" id="PTHR11686:SF56">
    <property type="entry name" value="GLUTATHIONE HYDROLASE 1 PROENZYME-RELATED"/>
    <property type="match status" value="1"/>
</dbReference>
<accession>A0AA47P3J5</accession>
<dbReference type="SUPFAM" id="SSF56235">
    <property type="entry name" value="N-terminal nucleophile aminohydrolases (Ntn hydrolases)"/>
    <property type="match status" value="1"/>
</dbReference>
<organism evidence="8 9">
    <name type="scientific">Merluccius polli</name>
    <name type="common">Benguela hake</name>
    <name type="synonym">Merluccius cadenati</name>
    <dbReference type="NCBI Taxonomy" id="89951"/>
    <lineage>
        <taxon>Eukaryota</taxon>
        <taxon>Metazoa</taxon>
        <taxon>Chordata</taxon>
        <taxon>Craniata</taxon>
        <taxon>Vertebrata</taxon>
        <taxon>Euteleostomi</taxon>
        <taxon>Actinopterygii</taxon>
        <taxon>Neopterygii</taxon>
        <taxon>Teleostei</taxon>
        <taxon>Neoteleostei</taxon>
        <taxon>Acanthomorphata</taxon>
        <taxon>Zeiogadaria</taxon>
        <taxon>Gadariae</taxon>
        <taxon>Gadiformes</taxon>
        <taxon>Gadoidei</taxon>
        <taxon>Merlucciidae</taxon>
        <taxon>Merluccius</taxon>
    </lineage>
</organism>
<dbReference type="GO" id="GO:0002682">
    <property type="term" value="P:regulation of immune system process"/>
    <property type="evidence" value="ECO:0007669"/>
    <property type="project" value="TreeGrafter"/>
</dbReference>
<keyword evidence="6" id="KW-0472">Membrane</keyword>
<dbReference type="GO" id="GO:0103068">
    <property type="term" value="F:leukotriene C4 gamma-glutamyl transferase activity"/>
    <property type="evidence" value="ECO:0007669"/>
    <property type="project" value="UniProtKB-EC"/>
</dbReference>
<dbReference type="GO" id="GO:0005886">
    <property type="term" value="C:plasma membrane"/>
    <property type="evidence" value="ECO:0007669"/>
    <property type="project" value="TreeGrafter"/>
</dbReference>
<dbReference type="EC" id="3.4.19.13" evidence="6"/>
<keyword evidence="6" id="KW-1133">Transmembrane helix</keyword>
<dbReference type="PANTHER" id="PTHR11686">
    <property type="entry name" value="GAMMA GLUTAMYL TRANSPEPTIDASE"/>
    <property type="match status" value="1"/>
</dbReference>
<evidence type="ECO:0000256" key="4">
    <source>
        <dbReference type="PIRSR" id="PIRSR600101-1"/>
    </source>
</evidence>
<evidence type="ECO:0000256" key="6">
    <source>
        <dbReference type="RuleBase" id="RU368068"/>
    </source>
</evidence>
<dbReference type="NCBIfam" id="TIGR00066">
    <property type="entry name" value="g_glut_trans"/>
    <property type="match status" value="1"/>
</dbReference>
<keyword evidence="6" id="KW-0012">Acyltransferase</keyword>
<evidence type="ECO:0000313" key="9">
    <source>
        <dbReference type="Proteomes" id="UP001174136"/>
    </source>
</evidence>
<dbReference type="GO" id="GO:0050727">
    <property type="term" value="P:regulation of inflammatory response"/>
    <property type="evidence" value="ECO:0007669"/>
    <property type="project" value="TreeGrafter"/>
</dbReference>
<feature type="active site" description="Nucleophile" evidence="4">
    <location>
        <position position="437"/>
    </location>
</feature>
<comment type="catalytic activity">
    <reaction evidence="6">
        <text>an N-terminal (5-L-glutamyl)-[peptide] + an alpha-amino acid = 5-L-glutamyl amino acid + an N-terminal L-alpha-aminoacyl-[peptide]</text>
        <dbReference type="Rhea" id="RHEA:23904"/>
        <dbReference type="Rhea" id="RHEA-COMP:9780"/>
        <dbReference type="Rhea" id="RHEA-COMP:9795"/>
        <dbReference type="ChEBI" id="CHEBI:77644"/>
        <dbReference type="ChEBI" id="CHEBI:78597"/>
        <dbReference type="ChEBI" id="CHEBI:78599"/>
        <dbReference type="ChEBI" id="CHEBI:78608"/>
        <dbReference type="EC" id="2.3.2.2"/>
    </reaction>
</comment>
<dbReference type="AlphaFoldDB" id="A0AA47P3J5"/>
<dbReference type="Gene3D" id="1.10.246.130">
    <property type="match status" value="1"/>
</dbReference>
<dbReference type="GO" id="GO:0006751">
    <property type="term" value="P:glutathione catabolic process"/>
    <property type="evidence" value="ECO:0007669"/>
    <property type="project" value="UniProtKB-UniRule"/>
</dbReference>
<evidence type="ECO:0000256" key="5">
    <source>
        <dbReference type="PIRSR" id="PIRSR600101-2"/>
    </source>
</evidence>
<dbReference type="PROSITE" id="PS00462">
    <property type="entry name" value="G_GLU_TRANSPEPTIDASE"/>
    <property type="match status" value="1"/>
</dbReference>
<dbReference type="EMBL" id="JAOPHQ010002381">
    <property type="protein sequence ID" value="KAK0147035.1"/>
    <property type="molecule type" value="Genomic_DNA"/>
</dbReference>
<dbReference type="Proteomes" id="UP001174136">
    <property type="component" value="Unassembled WGS sequence"/>
</dbReference>
<comment type="similarity">
    <text evidence="1">Belongs to the gamma-glutamyltransferase family.</text>
</comment>
<keyword evidence="6" id="KW-0812">Transmembrane</keyword>
<dbReference type="InterPro" id="IPR043138">
    <property type="entry name" value="GGT_lsub"/>
</dbReference>
<sequence length="625" mass="67834">MLRCWRVSAPPHGGQPACGAASQSQQVVLLSLLPSREQHAQRDSTVFVERKMVRKSLVAGLVVVLVAAVGLFLGVLLGMGKRNSAAPTDHFYSKAAVAADAGTCSEVGRDILKRNGSAVDAAIASLLCVGLQNAHSMGIGGGFFFVIYNASTGKVETIDARETAPLNATEDMFGNNTQLSRKGGLSIAIPGEIRGYEMAHKRHGRLPWKELFQPSIALARKGFPIGKALAHGIFKSKDSIQRDAILCEVFCDSEKNILKENDIVRFPKLADTYQRIAEEGADVFYNGSMAHSIVEDVQQAGGIITLEDLLQYRPVLNENPPKLNVGEYTMHVPDAPSSGPVLALILNIVDGYNFTGTSVSTAEQKTLTYHRILEAFRFAYAKRSKLGDPRYLNITDLIHNMTSDFFADGIRSKITDDTTHPDSYYEPEYFVPDNHGTAHLSVIAEDGSAVAATSTINFYFGSKVMSKSTGIIFNDQMDDFGSPHITNGFGVPPSPSNFIQPGKRPLSSMCPAIIFDKDSKVKMVVGASGGTKITTATALVILNSLFFNYDLKKAITEPRFHNQLNPNMTVVEQGFEKSVLEGLTKKNHVTELLPVPDSVVQAVVRQGDRLCAESDPRKGGYPAGY</sequence>
<dbReference type="PRINTS" id="PR01210">
    <property type="entry name" value="GGTRANSPTASE"/>
</dbReference>
<feature type="transmembrane region" description="Helical" evidence="6">
    <location>
        <begin position="57"/>
        <end position="79"/>
    </location>
</feature>
<evidence type="ECO:0000256" key="3">
    <source>
        <dbReference type="ARBA" id="ARBA00084097"/>
    </source>
</evidence>
<dbReference type="InterPro" id="IPR000101">
    <property type="entry name" value="GGT_peptidase"/>
</dbReference>
<feature type="binding site" evidence="5">
    <location>
        <position position="161"/>
    </location>
    <ligand>
        <name>L-glutamate</name>
        <dbReference type="ChEBI" id="CHEBI:29985"/>
    </ligand>
</feature>
<keyword evidence="3" id="KW-0800">Toxin</keyword>
<keyword evidence="3" id="KW-1202">Platelet aggregation activating toxin</keyword>
<dbReference type="GO" id="GO:0036374">
    <property type="term" value="F:glutathione hydrolase activity"/>
    <property type="evidence" value="ECO:0007669"/>
    <property type="project" value="UniProtKB-UniRule"/>
</dbReference>
<name>A0AA47P3J5_MERPO</name>
<keyword evidence="2" id="KW-0325">Glycoprotein</keyword>
<comment type="function">
    <text evidence="6">Cleaves the gamma-glutamyl peptide bond of glutathione and glutathione conjugates.</text>
</comment>
<keyword evidence="3" id="KW-1199">Hemostasis impairing toxin</keyword>
<feature type="binding site" evidence="5">
    <location>
        <begin position="455"/>
        <end position="457"/>
    </location>
    <ligand>
        <name>L-glutamate</name>
        <dbReference type="ChEBI" id="CHEBI:29985"/>
    </ligand>
</feature>
<reference evidence="8" key="1">
    <citation type="journal article" date="2023" name="Front. Mar. Sci.">
        <title>A new Merluccius polli reference genome to investigate the effects of global change in West African waters.</title>
        <authorList>
            <person name="Mateo J.L."/>
            <person name="Blanco-Fernandez C."/>
            <person name="Garcia-Vazquez E."/>
            <person name="Machado-Schiaffino G."/>
        </authorList>
    </citation>
    <scope>NUCLEOTIDE SEQUENCE</scope>
    <source>
        <strain evidence="8">C29</strain>
        <tissue evidence="8">Fin</tissue>
    </source>
</reference>
<feature type="binding site" evidence="5">
    <location>
        <begin position="507"/>
        <end position="508"/>
    </location>
    <ligand>
        <name>L-glutamate</name>
        <dbReference type="ChEBI" id="CHEBI:29985"/>
    </ligand>
</feature>
<comment type="pathway">
    <text evidence="6">Sulfur metabolism; glutathione metabolism.</text>
</comment>
<dbReference type="InterPro" id="IPR029055">
    <property type="entry name" value="Ntn_hydrolases_N"/>
</dbReference>
<dbReference type="InterPro" id="IPR043137">
    <property type="entry name" value="GGT_ssub_C"/>
</dbReference>
<dbReference type="Gene3D" id="3.60.20.40">
    <property type="match status" value="1"/>
</dbReference>
<feature type="binding site" evidence="5">
    <location>
        <position position="479"/>
    </location>
    <ligand>
        <name>L-glutamate</name>
        <dbReference type="ChEBI" id="CHEBI:29985"/>
    </ligand>
</feature>
<evidence type="ECO:0000256" key="2">
    <source>
        <dbReference type="ARBA" id="ARBA00023180"/>
    </source>
</evidence>
<comment type="catalytic activity">
    <reaction evidence="6">
        <text>glutathione + H2O = L-cysteinylglycine + L-glutamate</text>
        <dbReference type="Rhea" id="RHEA:28807"/>
        <dbReference type="ChEBI" id="CHEBI:15377"/>
        <dbReference type="ChEBI" id="CHEBI:29985"/>
        <dbReference type="ChEBI" id="CHEBI:57925"/>
        <dbReference type="ChEBI" id="CHEBI:61694"/>
        <dbReference type="EC" id="3.4.19.13"/>
    </reaction>
</comment>
<protein>
    <recommendedName>
        <fullName evidence="6">Glutathione hydrolase</fullName>
        <ecNumber evidence="6">2.3.2.2</ecNumber>
        <ecNumber evidence="6">3.4.19.13</ecNumber>
    </recommendedName>
    <alternativeName>
        <fullName evidence="6">Gamma-glutamyltransferase</fullName>
    </alternativeName>
    <alternativeName>
        <fullName evidence="6">Gamma-glutamyltranspeptidase</fullName>
    </alternativeName>
</protein>
<evidence type="ECO:0000256" key="1">
    <source>
        <dbReference type="ARBA" id="ARBA00009381"/>
    </source>
</evidence>
<dbReference type="EMBL" id="JAOPHQ010006031">
    <property type="protein sequence ID" value="KAK0133023.1"/>
    <property type="molecule type" value="Genomic_DNA"/>
</dbReference>
<dbReference type="FunFam" id="3.60.20.40:FF:000001">
    <property type="entry name" value="Gamma-glutamyltranspeptidase 1"/>
    <property type="match status" value="1"/>
</dbReference>
<dbReference type="Pfam" id="PF01019">
    <property type="entry name" value="G_glu_transpept"/>
    <property type="match status" value="1"/>
</dbReference>
<dbReference type="EC" id="2.3.2.2" evidence="6"/>
<dbReference type="InterPro" id="IPR055262">
    <property type="entry name" value="GGT_CS"/>
</dbReference>
<dbReference type="GO" id="GO:0031179">
    <property type="term" value="P:peptide modification"/>
    <property type="evidence" value="ECO:0007669"/>
    <property type="project" value="TreeGrafter"/>
</dbReference>
<dbReference type="FunFam" id="1.10.246.130:FF:000002">
    <property type="entry name" value="glutathione hydrolase 1 proenzyme"/>
    <property type="match status" value="1"/>
</dbReference>
<gene>
    <name evidence="8" type="primary">Ggt1_0</name>
    <name evidence="7" type="synonym">Ggt1_2</name>
    <name evidence="8" type="ORF">N1851_013622</name>
    <name evidence="7" type="ORF">N1851_031601</name>
</gene>
<comment type="caution">
    <text evidence="8">The sequence shown here is derived from an EMBL/GenBank/DDBJ whole genome shotgun (WGS) entry which is preliminary data.</text>
</comment>
<evidence type="ECO:0000313" key="8">
    <source>
        <dbReference type="EMBL" id="KAK0147035.1"/>
    </source>
</evidence>
<proteinExistence type="inferred from homology"/>
<feature type="binding site" evidence="5">
    <location>
        <position position="530"/>
    </location>
    <ligand>
        <name>L-glutamate</name>
        <dbReference type="ChEBI" id="CHEBI:29985"/>
    </ligand>
</feature>
<keyword evidence="6 8" id="KW-0378">Hydrolase</keyword>
<evidence type="ECO:0000313" key="7">
    <source>
        <dbReference type="EMBL" id="KAK0133023.1"/>
    </source>
</evidence>
<keyword evidence="6" id="KW-0808">Transferase</keyword>
<keyword evidence="9" id="KW-1185">Reference proteome</keyword>
<comment type="subcellular location">
    <subcellularLocation>
        <location evidence="6">Membrane</location>
        <topology evidence="6">Single-pass type II membrane protein</topology>
    </subcellularLocation>
</comment>